<evidence type="ECO:0000256" key="2">
    <source>
        <dbReference type="ARBA" id="ARBA00022448"/>
    </source>
</evidence>
<sequence length="820" mass="91334">MFKINNQLLILLLFFILNIPKLYSQSTVGKGQVNGKIIDEKSAPVIYAAVGLLNAADSTKFKVVISDLSGGFNFTNIPDGNYLITVEWMGYEKKFTSPFTIDAAHQVQQINNINMVPDTRQLQTVSITGKKPLIERKNDKLIMNVANSILATGNSALEILSKAPGVTVDNNGNISLRGKAGISIMIDNKQTYLSSAQLTSLLRSTDGSAIQTIELMTNPSAKYDAAGTGGIINIRMKKNTSYGTNGTVTVGGGYGKNYKSNAGLTLNHRAKNINIFGNYNYTNNKELEDLIINRSTMADNQKTYFDQQGKHNILRKNNSYKAGIDYNLSDKSILGFMASGYVNSERTNNDINTLIGSRPFGVDSSVVADNRGKSRYRSQTYNLNYKSVIDTLGQELNADVDYSIFHNSNDIIYNNYFSSNLAGVQAKPPLIFRNSTPTDVKIWAGKIDYTYPVNPKMKLETGVKSSYVSTDNNFQSEGLQNGDWVNDAASSNRFAYKEQVNAAYVNLHKEFKSTTLQVGLRSELTHSEGNSITLQSIVKRNYIDFFPSVFVNQNLSKDNEIGFSYSRRIDRPDYQSLNPFIYFADLYTFSKGNPLLNPQYANAFELTYGYKKTTNVTFGYTHTKDVMTTTTITDTIKKTLLLYEQNLASRSTTSLNVSRPVAITTWWNTNNDATLYYSRFSSPDLLGTPFKSGKLTFLINTVHTFVISPSVSAELSADYVSSQVYGTYVAKPMHGIDLGISKSFADKRANLKLAVNDVFDQRKLQVKSAITMQDYNLSQKQESRVFRLTFSYNFGSSVIKGIRERLNGSSSEQRRVKSGN</sequence>
<protein>
    <submittedName>
        <fullName evidence="9">Outer membrane receptor protein involved in Fe transport</fullName>
    </submittedName>
</protein>
<dbReference type="Gene3D" id="2.170.130.10">
    <property type="entry name" value="TonB-dependent receptor, plug domain"/>
    <property type="match status" value="1"/>
</dbReference>
<dbReference type="RefSeq" id="WP_183866318.1">
    <property type="nucleotide sequence ID" value="NZ_JACHCF010000003.1"/>
</dbReference>
<dbReference type="SUPFAM" id="SSF49464">
    <property type="entry name" value="Carboxypeptidase regulatory domain-like"/>
    <property type="match status" value="1"/>
</dbReference>
<dbReference type="InterPro" id="IPR036942">
    <property type="entry name" value="Beta-barrel_TonB_sf"/>
</dbReference>
<reference evidence="9 10" key="1">
    <citation type="submission" date="2020-08" db="EMBL/GenBank/DDBJ databases">
        <title>Genomic Encyclopedia of Type Strains, Phase IV (KMG-V): Genome sequencing to study the core and pangenomes of soil and plant-associated prokaryotes.</title>
        <authorList>
            <person name="Whitman W."/>
        </authorList>
    </citation>
    <scope>NUCLEOTIDE SEQUENCE [LARGE SCALE GENOMIC DNA]</scope>
    <source>
        <strain evidence="9 10">MP7CTX6</strain>
    </source>
</reference>
<dbReference type="InterPro" id="IPR008969">
    <property type="entry name" value="CarboxyPept-like_regulatory"/>
</dbReference>
<evidence type="ECO:0000256" key="7">
    <source>
        <dbReference type="PROSITE-ProRule" id="PRU01360"/>
    </source>
</evidence>
<proteinExistence type="inferred from homology"/>
<organism evidence="9 10">
    <name type="scientific">Pedobacter cryoconitis</name>
    <dbReference type="NCBI Taxonomy" id="188932"/>
    <lineage>
        <taxon>Bacteria</taxon>
        <taxon>Pseudomonadati</taxon>
        <taxon>Bacteroidota</taxon>
        <taxon>Sphingobacteriia</taxon>
        <taxon>Sphingobacteriales</taxon>
        <taxon>Sphingobacteriaceae</taxon>
        <taxon>Pedobacter</taxon>
    </lineage>
</organism>
<comment type="similarity">
    <text evidence="7">Belongs to the TonB-dependent receptor family.</text>
</comment>
<evidence type="ECO:0000256" key="1">
    <source>
        <dbReference type="ARBA" id="ARBA00004571"/>
    </source>
</evidence>
<dbReference type="Gene3D" id="2.40.170.20">
    <property type="entry name" value="TonB-dependent receptor, beta-barrel domain"/>
    <property type="match status" value="1"/>
</dbReference>
<keyword evidence="5 7" id="KW-0472">Membrane</keyword>
<comment type="subcellular location">
    <subcellularLocation>
        <location evidence="1 7">Cell outer membrane</location>
        <topology evidence="1 7">Multi-pass membrane protein</topology>
    </subcellularLocation>
</comment>
<dbReference type="InterPro" id="IPR037066">
    <property type="entry name" value="Plug_dom_sf"/>
</dbReference>
<name>A0A7W9DIM9_9SPHI</name>
<keyword evidence="3 7" id="KW-1134">Transmembrane beta strand</keyword>
<evidence type="ECO:0000256" key="3">
    <source>
        <dbReference type="ARBA" id="ARBA00022452"/>
    </source>
</evidence>
<keyword evidence="2 7" id="KW-0813">Transport</keyword>
<accession>A0A7W9DIM9</accession>
<evidence type="ECO:0000259" key="8">
    <source>
        <dbReference type="Pfam" id="PF14905"/>
    </source>
</evidence>
<gene>
    <name evidence="9" type="ORF">HDE69_001321</name>
</gene>
<dbReference type="PANTHER" id="PTHR40980:SF4">
    <property type="entry name" value="TONB-DEPENDENT RECEPTOR-LIKE BETA-BARREL DOMAIN-CONTAINING PROTEIN"/>
    <property type="match status" value="1"/>
</dbReference>
<keyword evidence="4 7" id="KW-0812">Transmembrane</keyword>
<dbReference type="InterPro" id="IPR041700">
    <property type="entry name" value="OMP_b-brl_3"/>
</dbReference>
<feature type="domain" description="Outer membrane protein beta-barrel" evidence="8">
    <location>
        <begin position="389"/>
        <end position="792"/>
    </location>
</feature>
<dbReference type="PANTHER" id="PTHR40980">
    <property type="entry name" value="PLUG DOMAIN-CONTAINING PROTEIN"/>
    <property type="match status" value="1"/>
</dbReference>
<dbReference type="GO" id="GO:0009279">
    <property type="term" value="C:cell outer membrane"/>
    <property type="evidence" value="ECO:0007669"/>
    <property type="project" value="UniProtKB-SubCell"/>
</dbReference>
<comment type="caution">
    <text evidence="9">The sequence shown here is derived from an EMBL/GenBank/DDBJ whole genome shotgun (WGS) entry which is preliminary data.</text>
</comment>
<keyword evidence="9" id="KW-0675">Receptor</keyword>
<dbReference type="Proteomes" id="UP000537718">
    <property type="component" value="Unassembled WGS sequence"/>
</dbReference>
<evidence type="ECO:0000256" key="4">
    <source>
        <dbReference type="ARBA" id="ARBA00022692"/>
    </source>
</evidence>
<dbReference type="Pfam" id="PF14905">
    <property type="entry name" value="OMP_b-brl_3"/>
    <property type="match status" value="1"/>
</dbReference>
<keyword evidence="6 7" id="KW-0998">Cell outer membrane</keyword>
<evidence type="ECO:0000256" key="5">
    <source>
        <dbReference type="ARBA" id="ARBA00023136"/>
    </source>
</evidence>
<dbReference type="Gene3D" id="2.60.40.1120">
    <property type="entry name" value="Carboxypeptidase-like, regulatory domain"/>
    <property type="match status" value="1"/>
</dbReference>
<evidence type="ECO:0000313" key="10">
    <source>
        <dbReference type="Proteomes" id="UP000537718"/>
    </source>
</evidence>
<dbReference type="InterPro" id="IPR039426">
    <property type="entry name" value="TonB-dep_rcpt-like"/>
</dbReference>
<dbReference type="AlphaFoldDB" id="A0A7W9DIM9"/>
<dbReference type="SUPFAM" id="SSF56935">
    <property type="entry name" value="Porins"/>
    <property type="match status" value="1"/>
</dbReference>
<dbReference type="EMBL" id="JACHCF010000003">
    <property type="protein sequence ID" value="MBB5620272.1"/>
    <property type="molecule type" value="Genomic_DNA"/>
</dbReference>
<dbReference type="PROSITE" id="PS52016">
    <property type="entry name" value="TONB_DEPENDENT_REC_3"/>
    <property type="match status" value="1"/>
</dbReference>
<evidence type="ECO:0000313" key="9">
    <source>
        <dbReference type="EMBL" id="MBB5620272.1"/>
    </source>
</evidence>
<dbReference type="Pfam" id="PF13620">
    <property type="entry name" value="CarboxypepD_reg"/>
    <property type="match status" value="1"/>
</dbReference>
<evidence type="ECO:0000256" key="6">
    <source>
        <dbReference type="ARBA" id="ARBA00023237"/>
    </source>
</evidence>